<evidence type="ECO:0000313" key="6">
    <source>
        <dbReference type="Proteomes" id="UP000642829"/>
    </source>
</evidence>
<dbReference type="GO" id="GO:0000976">
    <property type="term" value="F:transcription cis-regulatory region binding"/>
    <property type="evidence" value="ECO:0007669"/>
    <property type="project" value="TreeGrafter"/>
</dbReference>
<dbReference type="Gene3D" id="3.40.50.2300">
    <property type="match status" value="2"/>
</dbReference>
<dbReference type="GO" id="GO:0003700">
    <property type="term" value="F:DNA-binding transcription factor activity"/>
    <property type="evidence" value="ECO:0007669"/>
    <property type="project" value="TreeGrafter"/>
</dbReference>
<dbReference type="SMART" id="SM00354">
    <property type="entry name" value="HTH_LACI"/>
    <property type="match status" value="1"/>
</dbReference>
<dbReference type="PANTHER" id="PTHR30146:SF109">
    <property type="entry name" value="HTH-TYPE TRANSCRIPTIONAL REGULATOR GALS"/>
    <property type="match status" value="1"/>
</dbReference>
<keyword evidence="1" id="KW-0805">Transcription regulation</keyword>
<dbReference type="PANTHER" id="PTHR30146">
    <property type="entry name" value="LACI-RELATED TRANSCRIPTIONAL REPRESSOR"/>
    <property type="match status" value="1"/>
</dbReference>
<dbReference type="InterPro" id="IPR000843">
    <property type="entry name" value="HTH_LacI"/>
</dbReference>
<dbReference type="Pfam" id="PF13377">
    <property type="entry name" value="Peripla_BP_3"/>
    <property type="match status" value="1"/>
</dbReference>
<organism evidence="5 6">
    <name type="scientific">Cerasicoccus arenae</name>
    <dbReference type="NCBI Taxonomy" id="424488"/>
    <lineage>
        <taxon>Bacteria</taxon>
        <taxon>Pseudomonadati</taxon>
        <taxon>Verrucomicrobiota</taxon>
        <taxon>Opitutia</taxon>
        <taxon>Puniceicoccales</taxon>
        <taxon>Cerasicoccaceae</taxon>
        <taxon>Cerasicoccus</taxon>
    </lineage>
</organism>
<keyword evidence="3" id="KW-0804">Transcription</keyword>
<dbReference type="AlphaFoldDB" id="A0A8J3GFV0"/>
<evidence type="ECO:0000256" key="3">
    <source>
        <dbReference type="ARBA" id="ARBA00023163"/>
    </source>
</evidence>
<evidence type="ECO:0000313" key="5">
    <source>
        <dbReference type="EMBL" id="GHC08723.1"/>
    </source>
</evidence>
<comment type="caution">
    <text evidence="5">The sequence shown here is derived from an EMBL/GenBank/DDBJ whole genome shotgun (WGS) entry which is preliminary data.</text>
</comment>
<keyword evidence="6" id="KW-1185">Reference proteome</keyword>
<evidence type="ECO:0000256" key="2">
    <source>
        <dbReference type="ARBA" id="ARBA00023125"/>
    </source>
</evidence>
<protein>
    <submittedName>
        <fullName evidence="5">Alanine racemase</fullName>
    </submittedName>
</protein>
<feature type="domain" description="HTH lacI-type" evidence="4">
    <location>
        <begin position="8"/>
        <end position="65"/>
    </location>
</feature>
<dbReference type="PROSITE" id="PS50932">
    <property type="entry name" value="HTH_LACI_2"/>
    <property type="match status" value="1"/>
</dbReference>
<dbReference type="Gene3D" id="1.10.260.40">
    <property type="entry name" value="lambda repressor-like DNA-binding domains"/>
    <property type="match status" value="1"/>
</dbReference>
<reference evidence="5" key="2">
    <citation type="submission" date="2020-09" db="EMBL/GenBank/DDBJ databases">
        <authorList>
            <person name="Sun Q."/>
            <person name="Kim S."/>
        </authorList>
    </citation>
    <scope>NUCLEOTIDE SEQUENCE</scope>
    <source>
        <strain evidence="5">KCTC 12870</strain>
    </source>
</reference>
<gene>
    <name evidence="5" type="ORF">GCM10007047_27410</name>
</gene>
<dbReference type="InterPro" id="IPR028082">
    <property type="entry name" value="Peripla_BP_I"/>
</dbReference>
<keyword evidence="2" id="KW-0238">DNA-binding</keyword>
<dbReference type="Proteomes" id="UP000642829">
    <property type="component" value="Unassembled WGS sequence"/>
</dbReference>
<dbReference type="RefSeq" id="WP_189516198.1">
    <property type="nucleotide sequence ID" value="NZ_BMXG01000020.1"/>
</dbReference>
<evidence type="ECO:0000259" key="4">
    <source>
        <dbReference type="PROSITE" id="PS50932"/>
    </source>
</evidence>
<dbReference type="InterPro" id="IPR010982">
    <property type="entry name" value="Lambda_DNA-bd_dom_sf"/>
</dbReference>
<sequence>MNKPRKTVKIKDIAIELGVSNSLVSKVISGNLGTTKVRPDLQEKILKRAKELDFRPNPLSSALKRGRFGAIGLIVHPIGVPGSELFNKLLIGMSKSLNQHGLRLWLQFYEDSKQFMEFCNQEIYRSVDGLIVAGSAQSETRSLIENLHKEGLPVITSFHHDPASGIANIVYNAYLQGKLATAHLIEKGCKRPAFFCIRRDDDLRQQGYLDAMKEANLPVDPSLLLEGMGSGIDYRFLAGRTVITKALDNGLQFDGIVAQSDQQAIGAINVLRERNISVPNQVRVIGTDDSPTCTASTIQLSSVTAELQEVGGRLVNSLVQYIDGKKPESQLITPTVIERESSR</sequence>
<dbReference type="SUPFAM" id="SSF47413">
    <property type="entry name" value="lambda repressor-like DNA-binding domains"/>
    <property type="match status" value="1"/>
</dbReference>
<dbReference type="CDD" id="cd01392">
    <property type="entry name" value="HTH_LacI"/>
    <property type="match status" value="1"/>
</dbReference>
<reference evidence="5" key="1">
    <citation type="journal article" date="2014" name="Int. J. Syst. Evol. Microbiol.">
        <title>Complete genome sequence of Corynebacterium casei LMG S-19264T (=DSM 44701T), isolated from a smear-ripened cheese.</title>
        <authorList>
            <consortium name="US DOE Joint Genome Institute (JGI-PGF)"/>
            <person name="Walter F."/>
            <person name="Albersmeier A."/>
            <person name="Kalinowski J."/>
            <person name="Ruckert C."/>
        </authorList>
    </citation>
    <scope>NUCLEOTIDE SEQUENCE</scope>
    <source>
        <strain evidence="5">KCTC 12870</strain>
    </source>
</reference>
<dbReference type="InterPro" id="IPR046335">
    <property type="entry name" value="LacI/GalR-like_sensor"/>
</dbReference>
<dbReference type="SUPFAM" id="SSF53822">
    <property type="entry name" value="Periplasmic binding protein-like I"/>
    <property type="match status" value="1"/>
</dbReference>
<dbReference type="Pfam" id="PF00356">
    <property type="entry name" value="LacI"/>
    <property type="match status" value="1"/>
</dbReference>
<name>A0A8J3GFV0_9BACT</name>
<proteinExistence type="predicted"/>
<accession>A0A8J3GFV0</accession>
<dbReference type="EMBL" id="BMXG01000020">
    <property type="protein sequence ID" value="GHC08723.1"/>
    <property type="molecule type" value="Genomic_DNA"/>
</dbReference>
<evidence type="ECO:0000256" key="1">
    <source>
        <dbReference type="ARBA" id="ARBA00023015"/>
    </source>
</evidence>